<dbReference type="OrthoDB" id="2966910at2"/>
<name>A0A1I2QE19_9BACI</name>
<sequence length="149" mass="17129">MSTALRERLTSSMENLRTVASLEFTDEVFESDNYRSAEVLTEDLHSLFIVNIRERTMTILTMTEEMEVTKETLFTDKIISMKELFSEYSLNQNTPPWKLELVLLDGRTVEVEPGLSKLHDESYKDPEIAGEVAEDFENFIAGLKNTLIL</sequence>
<dbReference type="RefSeq" id="WP_089753056.1">
    <property type="nucleotide sequence ID" value="NZ_FOOG01000031.1"/>
</dbReference>
<evidence type="ECO:0000313" key="1">
    <source>
        <dbReference type="EMBL" id="SFG26604.1"/>
    </source>
</evidence>
<reference evidence="2" key="1">
    <citation type="submission" date="2016-10" db="EMBL/GenBank/DDBJ databases">
        <authorList>
            <person name="Varghese N."/>
            <person name="Submissions S."/>
        </authorList>
    </citation>
    <scope>NUCLEOTIDE SEQUENCE [LARGE SCALE GENOMIC DNA]</scope>
    <source>
        <strain evidence="2">FP5</strain>
    </source>
</reference>
<keyword evidence="2" id="KW-1185">Reference proteome</keyword>
<proteinExistence type="predicted"/>
<dbReference type="AlphaFoldDB" id="A0A1I2QE19"/>
<organism evidence="1 2">
    <name type="scientific">Halobacillus alkaliphilus</name>
    <dbReference type="NCBI Taxonomy" id="396056"/>
    <lineage>
        <taxon>Bacteria</taxon>
        <taxon>Bacillati</taxon>
        <taxon>Bacillota</taxon>
        <taxon>Bacilli</taxon>
        <taxon>Bacillales</taxon>
        <taxon>Bacillaceae</taxon>
        <taxon>Halobacillus</taxon>
    </lineage>
</organism>
<accession>A0A1I2QE19</accession>
<evidence type="ECO:0000313" key="2">
    <source>
        <dbReference type="Proteomes" id="UP000198897"/>
    </source>
</evidence>
<dbReference type="Proteomes" id="UP000198897">
    <property type="component" value="Unassembled WGS sequence"/>
</dbReference>
<protein>
    <submittedName>
        <fullName evidence="1">Uncharacterized protein</fullName>
    </submittedName>
</protein>
<dbReference type="EMBL" id="FOOG01000031">
    <property type="protein sequence ID" value="SFG26604.1"/>
    <property type="molecule type" value="Genomic_DNA"/>
</dbReference>
<gene>
    <name evidence="1" type="ORF">SAMN05216353_13124</name>
</gene>